<keyword evidence="5" id="KW-1185">Reference proteome</keyword>
<dbReference type="Gene3D" id="3.10.129.10">
    <property type="entry name" value="Hotdog Thioesterase"/>
    <property type="match status" value="1"/>
</dbReference>
<dbReference type="CDD" id="cd03443">
    <property type="entry name" value="PaaI_thioesterase"/>
    <property type="match status" value="1"/>
</dbReference>
<dbReference type="InterPro" id="IPR003736">
    <property type="entry name" value="PAAI_dom"/>
</dbReference>
<evidence type="ECO:0000256" key="1">
    <source>
        <dbReference type="ARBA" id="ARBA00008324"/>
    </source>
</evidence>
<reference evidence="4 5" key="1">
    <citation type="journal article" date="2016" name="Genome Biol. Evol.">
        <title>Divergent and convergent evolution of fungal pathogenicity.</title>
        <authorList>
            <person name="Shang Y."/>
            <person name="Xiao G."/>
            <person name="Zheng P."/>
            <person name="Cen K."/>
            <person name="Zhan S."/>
            <person name="Wang C."/>
        </authorList>
    </citation>
    <scope>NUCLEOTIDE SEQUENCE [LARGE SCALE GENOMIC DNA]</scope>
    <source>
        <strain evidence="4 5">ARSEF 7405</strain>
    </source>
</reference>
<feature type="domain" description="HotDog ACOT-type" evidence="3">
    <location>
        <begin position="47"/>
        <end position="164"/>
    </location>
</feature>
<dbReference type="InterPro" id="IPR033120">
    <property type="entry name" value="HOTDOG_ACOT"/>
</dbReference>
<evidence type="ECO:0000259" key="3">
    <source>
        <dbReference type="PROSITE" id="PS51770"/>
    </source>
</evidence>
<sequence length="164" mass="18084">MSVMTSEDFRQTLADIFINDPHAEAKYQGYDSDLQRKTIRFESATLNPTPTATFLMTVEDAHCQVFGTLHGGCIASIMDTTSSIMMASLARPGFWNNSFGGVSRNLDVRYLRPVPKGRTVRITVKVVHAGKRSALINIEVTDARTGELCVIAEHDKVNFVSSSL</sequence>
<evidence type="ECO:0000313" key="5">
    <source>
        <dbReference type="Proteomes" id="UP000242877"/>
    </source>
</evidence>
<dbReference type="PANTHER" id="PTHR21660:SF1">
    <property type="entry name" value="ACYL-COENZYME A THIOESTERASE 13"/>
    <property type="match status" value="1"/>
</dbReference>
<dbReference type="Pfam" id="PF03061">
    <property type="entry name" value="4HBT"/>
    <property type="match status" value="1"/>
</dbReference>
<keyword evidence="2" id="KW-0378">Hydrolase</keyword>
<dbReference type="Proteomes" id="UP000242877">
    <property type="component" value="Unassembled WGS sequence"/>
</dbReference>
<proteinExistence type="inferred from homology"/>
<evidence type="ECO:0000313" key="4">
    <source>
        <dbReference type="EMBL" id="KZZ92774.1"/>
    </source>
</evidence>
<protein>
    <submittedName>
        <fullName evidence="4">Thioesterase</fullName>
    </submittedName>
</protein>
<dbReference type="GO" id="GO:0047617">
    <property type="term" value="F:fatty acyl-CoA hydrolase activity"/>
    <property type="evidence" value="ECO:0007669"/>
    <property type="project" value="InterPro"/>
</dbReference>
<evidence type="ECO:0000256" key="2">
    <source>
        <dbReference type="ARBA" id="ARBA00022801"/>
    </source>
</evidence>
<dbReference type="VEuPathDB" id="FungiDB:AAP_02855"/>
<dbReference type="OrthoDB" id="2831072at2759"/>
<organism evidence="4 5">
    <name type="scientific">Ascosphaera apis ARSEF 7405</name>
    <dbReference type="NCBI Taxonomy" id="392613"/>
    <lineage>
        <taxon>Eukaryota</taxon>
        <taxon>Fungi</taxon>
        <taxon>Dikarya</taxon>
        <taxon>Ascomycota</taxon>
        <taxon>Pezizomycotina</taxon>
        <taxon>Eurotiomycetes</taxon>
        <taxon>Eurotiomycetidae</taxon>
        <taxon>Onygenales</taxon>
        <taxon>Ascosphaeraceae</taxon>
        <taxon>Ascosphaera</taxon>
    </lineage>
</organism>
<dbReference type="InterPro" id="IPR029069">
    <property type="entry name" value="HotDog_dom_sf"/>
</dbReference>
<gene>
    <name evidence="4" type="ORF">AAP_02855</name>
</gene>
<comment type="similarity">
    <text evidence="1">Belongs to the thioesterase PaaI family.</text>
</comment>
<dbReference type="EMBL" id="AZGZ01000010">
    <property type="protein sequence ID" value="KZZ92774.1"/>
    <property type="molecule type" value="Genomic_DNA"/>
</dbReference>
<comment type="caution">
    <text evidence="4">The sequence shown here is derived from an EMBL/GenBank/DDBJ whole genome shotgun (WGS) entry which is preliminary data.</text>
</comment>
<accession>A0A167ZKD0</accession>
<dbReference type="InterPro" id="IPR006683">
    <property type="entry name" value="Thioestr_dom"/>
</dbReference>
<dbReference type="PANTHER" id="PTHR21660">
    <property type="entry name" value="THIOESTERASE SUPERFAMILY MEMBER-RELATED"/>
    <property type="match status" value="1"/>
</dbReference>
<dbReference type="SUPFAM" id="SSF54637">
    <property type="entry name" value="Thioesterase/thiol ester dehydrase-isomerase"/>
    <property type="match status" value="1"/>
</dbReference>
<name>A0A167ZKD0_9EURO</name>
<dbReference type="InterPro" id="IPR039298">
    <property type="entry name" value="ACOT13"/>
</dbReference>
<dbReference type="AlphaFoldDB" id="A0A167ZKD0"/>
<dbReference type="PROSITE" id="PS51770">
    <property type="entry name" value="HOTDOG_ACOT"/>
    <property type="match status" value="1"/>
</dbReference>
<dbReference type="NCBIfam" id="TIGR00369">
    <property type="entry name" value="unchar_dom_1"/>
    <property type="match status" value="1"/>
</dbReference>